<keyword evidence="2" id="KW-1185">Reference proteome</keyword>
<proteinExistence type="predicted"/>
<evidence type="ECO:0000313" key="2">
    <source>
        <dbReference type="Proteomes" id="UP000006729"/>
    </source>
</evidence>
<evidence type="ECO:0000313" key="1">
    <source>
        <dbReference type="EMBL" id="KAI9382789.1"/>
    </source>
</evidence>
<dbReference type="EMBL" id="CM009303">
    <property type="protein sequence ID" value="KAI9382789.1"/>
    <property type="molecule type" value="Genomic_DNA"/>
</dbReference>
<gene>
    <name evidence="1" type="ORF">POPTR_014G176150v4</name>
</gene>
<comment type="caution">
    <text evidence="1">The sequence shown here is derived from an EMBL/GenBank/DDBJ whole genome shotgun (WGS) entry which is preliminary data.</text>
</comment>
<name>A0ACC0S092_POPTR</name>
<accession>A0ACC0S092</accession>
<sequence>MVQEGSSNSIRGEAGGCLIVMKSFKFIFILYLMHKIIGITYLLCRALQQKSLDILNAMDLVSTTKALLQTLRDAGFDLLLANVQFVCTKYEIDIPHINASYKKATGRSCQQQGSVTVYQHYHYDIFNSIIDFQLEELNSRFSDGIVELLILSSALEPKDNFKSFKVDAIYKLAEKFYPEDFNEQEMYYLRSQLKRYQIDVIHHESFQNMSTISELCRGLAETNKSQYYHLIDRLIRFVLTLPVSTVTTERIFSAMKHVKTVLRNKMKEEFLADSIMIYIERELVEDIDSDSIIDEFYSTKHRRVQL</sequence>
<organism evidence="1 2">
    <name type="scientific">Populus trichocarpa</name>
    <name type="common">Western balsam poplar</name>
    <name type="synonym">Populus balsamifera subsp. trichocarpa</name>
    <dbReference type="NCBI Taxonomy" id="3694"/>
    <lineage>
        <taxon>Eukaryota</taxon>
        <taxon>Viridiplantae</taxon>
        <taxon>Streptophyta</taxon>
        <taxon>Embryophyta</taxon>
        <taxon>Tracheophyta</taxon>
        <taxon>Spermatophyta</taxon>
        <taxon>Magnoliopsida</taxon>
        <taxon>eudicotyledons</taxon>
        <taxon>Gunneridae</taxon>
        <taxon>Pentapetalae</taxon>
        <taxon>rosids</taxon>
        <taxon>fabids</taxon>
        <taxon>Malpighiales</taxon>
        <taxon>Salicaceae</taxon>
        <taxon>Saliceae</taxon>
        <taxon>Populus</taxon>
    </lineage>
</organism>
<protein>
    <submittedName>
        <fullName evidence="1">Uncharacterized protein</fullName>
    </submittedName>
</protein>
<dbReference type="Proteomes" id="UP000006729">
    <property type="component" value="Chromosome 14"/>
</dbReference>
<reference evidence="1 2" key="1">
    <citation type="journal article" date="2006" name="Science">
        <title>The genome of black cottonwood, Populus trichocarpa (Torr. &amp; Gray).</title>
        <authorList>
            <person name="Tuskan G.A."/>
            <person name="Difazio S."/>
            <person name="Jansson S."/>
            <person name="Bohlmann J."/>
            <person name="Grigoriev I."/>
            <person name="Hellsten U."/>
            <person name="Putnam N."/>
            <person name="Ralph S."/>
            <person name="Rombauts S."/>
            <person name="Salamov A."/>
            <person name="Schein J."/>
            <person name="Sterck L."/>
            <person name="Aerts A."/>
            <person name="Bhalerao R.R."/>
            <person name="Bhalerao R.P."/>
            <person name="Blaudez D."/>
            <person name="Boerjan W."/>
            <person name="Brun A."/>
            <person name="Brunner A."/>
            <person name="Busov V."/>
            <person name="Campbell M."/>
            <person name="Carlson J."/>
            <person name="Chalot M."/>
            <person name="Chapman J."/>
            <person name="Chen G.L."/>
            <person name="Cooper D."/>
            <person name="Coutinho P.M."/>
            <person name="Couturier J."/>
            <person name="Covert S."/>
            <person name="Cronk Q."/>
            <person name="Cunningham R."/>
            <person name="Davis J."/>
            <person name="Degroeve S."/>
            <person name="Dejardin A."/>
            <person name="Depamphilis C."/>
            <person name="Detter J."/>
            <person name="Dirks B."/>
            <person name="Dubchak I."/>
            <person name="Duplessis S."/>
            <person name="Ehlting J."/>
            <person name="Ellis B."/>
            <person name="Gendler K."/>
            <person name="Goodstein D."/>
            <person name="Gribskov M."/>
            <person name="Grimwood J."/>
            <person name="Groover A."/>
            <person name="Gunter L."/>
            <person name="Hamberger B."/>
            <person name="Heinze B."/>
            <person name="Helariutta Y."/>
            <person name="Henrissat B."/>
            <person name="Holligan D."/>
            <person name="Holt R."/>
            <person name="Huang W."/>
            <person name="Islam-Faridi N."/>
            <person name="Jones S."/>
            <person name="Jones-Rhoades M."/>
            <person name="Jorgensen R."/>
            <person name="Joshi C."/>
            <person name="Kangasjarvi J."/>
            <person name="Karlsson J."/>
            <person name="Kelleher C."/>
            <person name="Kirkpatrick R."/>
            <person name="Kirst M."/>
            <person name="Kohler A."/>
            <person name="Kalluri U."/>
            <person name="Larimer F."/>
            <person name="Leebens-Mack J."/>
            <person name="Leple J.C."/>
            <person name="Locascio P."/>
            <person name="Lou Y."/>
            <person name="Lucas S."/>
            <person name="Martin F."/>
            <person name="Montanini B."/>
            <person name="Napoli C."/>
            <person name="Nelson D.R."/>
            <person name="Nelson C."/>
            <person name="Nieminen K."/>
            <person name="Nilsson O."/>
            <person name="Pereda V."/>
            <person name="Peter G."/>
            <person name="Philippe R."/>
            <person name="Pilate G."/>
            <person name="Poliakov A."/>
            <person name="Razumovskaya J."/>
            <person name="Richardson P."/>
            <person name="Rinaldi C."/>
            <person name="Ritland K."/>
            <person name="Rouze P."/>
            <person name="Ryaboy D."/>
            <person name="Schmutz J."/>
            <person name="Schrader J."/>
            <person name="Segerman B."/>
            <person name="Shin H."/>
            <person name="Siddiqui A."/>
            <person name="Sterky F."/>
            <person name="Terry A."/>
            <person name="Tsai C.J."/>
            <person name="Uberbacher E."/>
            <person name="Unneberg P."/>
            <person name="Vahala J."/>
            <person name="Wall K."/>
            <person name="Wessler S."/>
            <person name="Yang G."/>
            <person name="Yin T."/>
            <person name="Douglas C."/>
            <person name="Marra M."/>
            <person name="Sandberg G."/>
            <person name="Van de Peer Y."/>
            <person name="Rokhsar D."/>
        </authorList>
    </citation>
    <scope>NUCLEOTIDE SEQUENCE [LARGE SCALE GENOMIC DNA]</scope>
    <source>
        <strain evidence="2">cv. Nisqually</strain>
    </source>
</reference>